<evidence type="ECO:0000256" key="1">
    <source>
        <dbReference type="SAM" id="Phobius"/>
    </source>
</evidence>
<dbReference type="Proteomes" id="UP000193719">
    <property type="component" value="Unassembled WGS sequence"/>
</dbReference>
<comment type="caution">
    <text evidence="3">The sequence shown here is derived from an EMBL/GenBank/DDBJ whole genome shotgun (WGS) entry which is preliminary data.</text>
</comment>
<evidence type="ECO:0000259" key="2">
    <source>
        <dbReference type="PROSITE" id="PS50132"/>
    </source>
</evidence>
<keyword evidence="1" id="KW-1133">Transmembrane helix</keyword>
<proteinExistence type="predicted"/>
<keyword evidence="4" id="KW-1185">Reference proteome</keyword>
<dbReference type="EMBL" id="MCFH01000003">
    <property type="protein sequence ID" value="ORX59166.1"/>
    <property type="molecule type" value="Genomic_DNA"/>
</dbReference>
<dbReference type="OrthoDB" id="2137648at2759"/>
<keyword evidence="1" id="KW-0812">Transmembrane</keyword>
<name>A0A1Y1VM16_9FUNG</name>
<feature type="domain" description="RGS" evidence="2">
    <location>
        <begin position="266"/>
        <end position="425"/>
    </location>
</feature>
<evidence type="ECO:0000313" key="4">
    <source>
        <dbReference type="Proteomes" id="UP000193719"/>
    </source>
</evidence>
<dbReference type="SUPFAM" id="SSF48097">
    <property type="entry name" value="Regulator of G-protein signaling, RGS"/>
    <property type="match status" value="1"/>
</dbReference>
<organism evidence="3 4">
    <name type="scientific">Piromyces finnis</name>
    <dbReference type="NCBI Taxonomy" id="1754191"/>
    <lineage>
        <taxon>Eukaryota</taxon>
        <taxon>Fungi</taxon>
        <taxon>Fungi incertae sedis</taxon>
        <taxon>Chytridiomycota</taxon>
        <taxon>Chytridiomycota incertae sedis</taxon>
        <taxon>Neocallimastigomycetes</taxon>
        <taxon>Neocallimastigales</taxon>
        <taxon>Neocallimastigaceae</taxon>
        <taxon>Piromyces</taxon>
    </lineage>
</organism>
<keyword evidence="1" id="KW-0472">Membrane</keyword>
<reference evidence="3 4" key="1">
    <citation type="submission" date="2016-08" db="EMBL/GenBank/DDBJ databases">
        <title>Genomes of anaerobic fungi encode conserved fungal cellulosomes for biomass hydrolysis.</title>
        <authorList>
            <consortium name="DOE Joint Genome Institute"/>
            <person name="Haitjema C.H."/>
            <person name="Gilmore S.P."/>
            <person name="Henske J.K."/>
            <person name="Solomon K.V."/>
            <person name="De Groot R."/>
            <person name="Kuo A."/>
            <person name="Mondo S.J."/>
            <person name="Salamov A.A."/>
            <person name="Labutti K."/>
            <person name="Zhao Z."/>
            <person name="Chiniquy J."/>
            <person name="Barry K."/>
            <person name="Brewer H.M."/>
            <person name="Purvine S.O."/>
            <person name="Wright A.T."/>
            <person name="Boxma B."/>
            <person name="Van Alen T."/>
            <person name="Hackstein J.H."/>
            <person name="Baker S.E."/>
            <person name="Grigoriev I.V."/>
            <person name="O'Malley M.A."/>
        </authorList>
    </citation>
    <scope>NUCLEOTIDE SEQUENCE [LARGE SCALE GENOMIC DNA]</scope>
    <source>
        <strain evidence="4">finn</strain>
    </source>
</reference>
<dbReference type="InterPro" id="IPR016137">
    <property type="entry name" value="RGS"/>
</dbReference>
<dbReference type="Gene3D" id="1.10.167.10">
    <property type="entry name" value="Regulator of G-protein Signalling 4, domain 2"/>
    <property type="match status" value="1"/>
</dbReference>
<gene>
    <name evidence="3" type="ORF">BCR36DRAFT_579791</name>
</gene>
<dbReference type="AlphaFoldDB" id="A0A1Y1VM16"/>
<feature type="transmembrane region" description="Helical" evidence="1">
    <location>
        <begin position="140"/>
        <end position="159"/>
    </location>
</feature>
<reference evidence="3 4" key="2">
    <citation type="submission" date="2016-08" db="EMBL/GenBank/DDBJ databases">
        <title>Pervasive Adenine N6-methylation of Active Genes in Fungi.</title>
        <authorList>
            <consortium name="DOE Joint Genome Institute"/>
            <person name="Mondo S.J."/>
            <person name="Dannebaum R.O."/>
            <person name="Kuo R.C."/>
            <person name="Labutti K."/>
            <person name="Haridas S."/>
            <person name="Kuo A."/>
            <person name="Salamov A."/>
            <person name="Ahrendt S.R."/>
            <person name="Lipzen A."/>
            <person name="Sullivan W."/>
            <person name="Andreopoulos W.B."/>
            <person name="Clum A."/>
            <person name="Lindquist E."/>
            <person name="Daum C."/>
            <person name="Ramamoorthy G.K."/>
            <person name="Gryganskyi A."/>
            <person name="Culley D."/>
            <person name="Magnuson J.K."/>
            <person name="James T.Y."/>
            <person name="O'Malley M.A."/>
            <person name="Stajich J.E."/>
            <person name="Spatafora J.W."/>
            <person name="Visel A."/>
            <person name="Grigoriev I.V."/>
        </authorList>
    </citation>
    <scope>NUCLEOTIDE SEQUENCE [LARGE SCALE GENOMIC DNA]</scope>
    <source>
        <strain evidence="4">finn</strain>
    </source>
</reference>
<sequence>MQICYVFRAFRLILLYKLNIFKVTILDQNKFIKNSKEGTLIEPNIYYKSIYKLVNKRLAWIVIPTIEIIIAIIAIALHVNAYLKHGPICGFTPVDINMRINSEIHGNAFINKYNITDFSKVPDQVSTFRDMRPMFRLSEYLTILFILVCIVISVIFASTKIKDGQKFGIKFDCFSSAIISILIGVVYFYFKIQMGDIVKSNVDEKKDLNLFTMHQIFLRTKKGIIFFVIIGLYIQLTSVIIPLIQCVLTERANKAYENVPINELQYFYKVLQQPELVEELKAIAIQEFSVENILFWENYSLLHKLIIRVTKHHKEVGGSIDNYDMFSLQDIMYSENSTSSSSNRSEGTYDPNYPLLPQLVPYFNSFYYTFIDIDGPAAVNITASTITRINYELNTDPTVGIFDEALSEVIEIMFFSIYPIFLSQNRKQIGELYEKQL</sequence>
<accession>A0A1Y1VM16</accession>
<evidence type="ECO:0000313" key="3">
    <source>
        <dbReference type="EMBL" id="ORX59166.1"/>
    </source>
</evidence>
<feature type="transmembrane region" description="Helical" evidence="1">
    <location>
        <begin position="223"/>
        <end position="244"/>
    </location>
</feature>
<protein>
    <recommendedName>
        <fullName evidence="2">RGS domain-containing protein</fullName>
    </recommendedName>
</protein>
<feature type="transmembrane region" description="Helical" evidence="1">
    <location>
        <begin position="171"/>
        <end position="190"/>
    </location>
</feature>
<dbReference type="InterPro" id="IPR044926">
    <property type="entry name" value="RGS_subdomain_2"/>
</dbReference>
<feature type="transmembrane region" description="Helical" evidence="1">
    <location>
        <begin position="58"/>
        <end position="77"/>
    </location>
</feature>
<dbReference type="PROSITE" id="PS50132">
    <property type="entry name" value="RGS"/>
    <property type="match status" value="1"/>
</dbReference>
<dbReference type="InterPro" id="IPR036305">
    <property type="entry name" value="RGS_sf"/>
</dbReference>